<name>A0A9D6LB20_UNCEI</name>
<organism evidence="2 3">
    <name type="scientific">Eiseniibacteriota bacterium</name>
    <dbReference type="NCBI Taxonomy" id="2212470"/>
    <lineage>
        <taxon>Bacteria</taxon>
        <taxon>Candidatus Eiseniibacteriota</taxon>
    </lineage>
</organism>
<feature type="chain" id="PRO_5039391415" evidence="1">
    <location>
        <begin position="24"/>
        <end position="56"/>
    </location>
</feature>
<comment type="caution">
    <text evidence="2">The sequence shown here is derived from an EMBL/GenBank/DDBJ whole genome shotgun (WGS) entry which is preliminary data.</text>
</comment>
<evidence type="ECO:0000256" key="1">
    <source>
        <dbReference type="SAM" id="SignalP"/>
    </source>
</evidence>
<gene>
    <name evidence="2" type="ORF">HY076_07750</name>
</gene>
<reference evidence="2" key="1">
    <citation type="submission" date="2020-07" db="EMBL/GenBank/DDBJ databases">
        <title>Huge and variable diversity of episymbiotic CPR bacteria and DPANN archaea in groundwater ecosystems.</title>
        <authorList>
            <person name="He C.Y."/>
            <person name="Keren R."/>
            <person name="Whittaker M."/>
            <person name="Farag I.F."/>
            <person name="Doudna J."/>
            <person name="Cate J.H.D."/>
            <person name="Banfield J.F."/>
        </authorList>
    </citation>
    <scope>NUCLEOTIDE SEQUENCE</scope>
    <source>
        <strain evidence="2">NC_groundwater_928_Pr1_S-0.2um_72_17</strain>
    </source>
</reference>
<accession>A0A9D6LB20</accession>
<feature type="signal peptide" evidence="1">
    <location>
        <begin position="1"/>
        <end position="23"/>
    </location>
</feature>
<proteinExistence type="predicted"/>
<keyword evidence="1" id="KW-0732">Signal</keyword>
<evidence type="ECO:0000313" key="3">
    <source>
        <dbReference type="Proteomes" id="UP000807850"/>
    </source>
</evidence>
<feature type="non-terminal residue" evidence="2">
    <location>
        <position position="56"/>
    </location>
</feature>
<dbReference type="AlphaFoldDB" id="A0A9D6LB20"/>
<evidence type="ECO:0000313" key="2">
    <source>
        <dbReference type="EMBL" id="MBI3540152.1"/>
    </source>
</evidence>
<dbReference type="Proteomes" id="UP000807850">
    <property type="component" value="Unassembled WGS sequence"/>
</dbReference>
<dbReference type="EMBL" id="JACQAY010000254">
    <property type="protein sequence ID" value="MBI3540152.1"/>
    <property type="molecule type" value="Genomic_DNA"/>
</dbReference>
<sequence>MSRPPRFLAPLVVFVLASGIAAAAPAGGTKPASGAAPAPAHAVLEAKAFKDLAWRP</sequence>
<protein>
    <submittedName>
        <fullName evidence="2">Uncharacterized protein</fullName>
    </submittedName>
</protein>